<dbReference type="EMBL" id="JACYCF010000020">
    <property type="protein sequence ID" value="KAF8750490.1"/>
    <property type="molecule type" value="Genomic_DNA"/>
</dbReference>
<evidence type="ECO:0000256" key="2">
    <source>
        <dbReference type="ARBA" id="ARBA00022670"/>
    </source>
</evidence>
<gene>
    <name evidence="7" type="ORF">RHS01_09214</name>
</gene>
<evidence type="ECO:0000256" key="3">
    <source>
        <dbReference type="ARBA" id="ARBA00022801"/>
    </source>
</evidence>
<dbReference type="InterPro" id="IPR022398">
    <property type="entry name" value="Peptidase_S8_His-AS"/>
</dbReference>
<dbReference type="GO" id="GO:0005615">
    <property type="term" value="C:extracellular space"/>
    <property type="evidence" value="ECO:0007669"/>
    <property type="project" value="TreeGrafter"/>
</dbReference>
<dbReference type="Proteomes" id="UP000614334">
    <property type="component" value="Unassembled WGS sequence"/>
</dbReference>
<dbReference type="AlphaFoldDB" id="A0A8H7I998"/>
<name>A0A8H7I998_9AGAM</name>
<reference evidence="7" key="1">
    <citation type="submission" date="2020-09" db="EMBL/GenBank/DDBJ databases">
        <title>Comparative genome analyses of four rice-infecting Rhizoctonia solani isolates reveal extensive enrichment of homogalacturonan modification genes.</title>
        <authorList>
            <person name="Lee D.-Y."/>
            <person name="Jeon J."/>
            <person name="Kim K.-T."/>
            <person name="Cheong K."/>
            <person name="Song H."/>
            <person name="Choi G."/>
            <person name="Ko J."/>
            <person name="Opiyo S.O."/>
            <person name="Zuo S."/>
            <person name="Madhav S."/>
            <person name="Lee Y.-H."/>
            <person name="Wang G.-L."/>
        </authorList>
    </citation>
    <scope>NUCLEOTIDE SEQUENCE</scope>
    <source>
        <strain evidence="7">AG1-IA B2</strain>
    </source>
</reference>
<evidence type="ECO:0000313" key="8">
    <source>
        <dbReference type="Proteomes" id="UP000614334"/>
    </source>
</evidence>
<sequence length="247" mass="26876">MSETHDMEAITKAEEEALANMYIVALNSQEDLDAHLDWIKEKSNENLDSDDECTFVRDYGSRYPFIEKGYNVKLGKSIYEEVAKRGEVKFIVKEQLARLDAGPVVSGANINVAPHAPWNLRRLSSRTPLPPNADPSLLIYEYRYRNLANPQPVNVYVQLEVELVSARTSLVGNADVNGHGTHVAGIIGGNQVGVAARNVNIISVKVMGLSTIGSVLSGITWAVGDALASGNPAIINMSLGFDPQLTE</sequence>
<dbReference type="GO" id="GO:0004252">
    <property type="term" value="F:serine-type endopeptidase activity"/>
    <property type="evidence" value="ECO:0007669"/>
    <property type="project" value="InterPro"/>
</dbReference>
<evidence type="ECO:0000256" key="5">
    <source>
        <dbReference type="PROSITE-ProRule" id="PRU01240"/>
    </source>
</evidence>
<dbReference type="PROSITE" id="PS51892">
    <property type="entry name" value="SUBTILASE"/>
    <property type="match status" value="1"/>
</dbReference>
<dbReference type="InterPro" id="IPR036852">
    <property type="entry name" value="Peptidase_S8/S53_dom_sf"/>
</dbReference>
<accession>A0A8H7I998</accession>
<feature type="domain" description="Peptidase S8/S53" evidence="6">
    <location>
        <begin position="173"/>
        <end position="240"/>
    </location>
</feature>
<comment type="caution">
    <text evidence="7">The sequence shown here is derived from an EMBL/GenBank/DDBJ whole genome shotgun (WGS) entry which is preliminary data.</text>
</comment>
<proteinExistence type="inferred from homology"/>
<dbReference type="SUPFAM" id="SSF52743">
    <property type="entry name" value="Subtilisin-like"/>
    <property type="match status" value="2"/>
</dbReference>
<protein>
    <submittedName>
        <fullName evidence="7">Subtilisin-like protease 3</fullName>
    </submittedName>
</protein>
<dbReference type="GO" id="GO:0006508">
    <property type="term" value="P:proteolysis"/>
    <property type="evidence" value="ECO:0007669"/>
    <property type="project" value="UniProtKB-KW"/>
</dbReference>
<dbReference type="PROSITE" id="PS00137">
    <property type="entry name" value="SUBTILASE_HIS"/>
    <property type="match status" value="1"/>
</dbReference>
<dbReference type="PANTHER" id="PTHR43806">
    <property type="entry name" value="PEPTIDASE S8"/>
    <property type="match status" value="1"/>
</dbReference>
<evidence type="ECO:0000256" key="4">
    <source>
        <dbReference type="ARBA" id="ARBA00022825"/>
    </source>
</evidence>
<dbReference type="InterPro" id="IPR000209">
    <property type="entry name" value="Peptidase_S8/S53_dom"/>
</dbReference>
<keyword evidence="3" id="KW-0378">Hydrolase</keyword>
<dbReference type="InterPro" id="IPR050131">
    <property type="entry name" value="Peptidase_S8_subtilisin-like"/>
</dbReference>
<keyword evidence="4" id="KW-0720">Serine protease</keyword>
<comment type="caution">
    <text evidence="5">Lacks conserved residue(s) required for the propagation of feature annotation.</text>
</comment>
<dbReference type="Pfam" id="PF00082">
    <property type="entry name" value="Peptidase_S8"/>
    <property type="match status" value="1"/>
</dbReference>
<comment type="similarity">
    <text evidence="1 5">Belongs to the peptidase S8 family.</text>
</comment>
<evidence type="ECO:0000313" key="7">
    <source>
        <dbReference type="EMBL" id="KAF8750490.1"/>
    </source>
</evidence>
<dbReference type="PANTHER" id="PTHR43806:SF11">
    <property type="entry name" value="CEREVISIN-RELATED"/>
    <property type="match status" value="1"/>
</dbReference>
<organism evidence="7 8">
    <name type="scientific">Rhizoctonia solani</name>
    <dbReference type="NCBI Taxonomy" id="456999"/>
    <lineage>
        <taxon>Eukaryota</taxon>
        <taxon>Fungi</taxon>
        <taxon>Dikarya</taxon>
        <taxon>Basidiomycota</taxon>
        <taxon>Agaricomycotina</taxon>
        <taxon>Agaricomycetes</taxon>
        <taxon>Cantharellales</taxon>
        <taxon>Ceratobasidiaceae</taxon>
        <taxon>Rhizoctonia</taxon>
    </lineage>
</organism>
<evidence type="ECO:0000259" key="6">
    <source>
        <dbReference type="Pfam" id="PF00082"/>
    </source>
</evidence>
<evidence type="ECO:0000256" key="1">
    <source>
        <dbReference type="ARBA" id="ARBA00011073"/>
    </source>
</evidence>
<keyword evidence="2 7" id="KW-0645">Protease</keyword>
<dbReference type="Gene3D" id="3.40.50.200">
    <property type="entry name" value="Peptidase S8/S53 domain"/>
    <property type="match status" value="1"/>
</dbReference>